<keyword evidence="4" id="KW-0255">Endonuclease</keyword>
<keyword evidence="7" id="KW-0694">RNA-binding</keyword>
<organism evidence="10 11">
    <name type="scientific">Candidatus Pelagibacter giovannonii</name>
    <dbReference type="NCBI Taxonomy" id="2563896"/>
    <lineage>
        <taxon>Bacteria</taxon>
        <taxon>Pseudomonadati</taxon>
        <taxon>Pseudomonadota</taxon>
        <taxon>Alphaproteobacteria</taxon>
        <taxon>Candidatus Pelagibacterales</taxon>
        <taxon>Candidatus Pelagibacteraceae</taxon>
        <taxon>Candidatus Pelagibacter</taxon>
    </lineage>
</organism>
<sequence>MEKNLYIDASHPNETRVVLKSGESIEDYEYEGLKNNLIKNNIYLGKVSRVEPSLQAAFIDFGRDRHGFLSFNDIQSDYYQIPQSDLTKIKEEEERAREELLKESELEEQKNINEGNLDINDPVDVKPESELESDNQITGESDTPVETVTQFDENKEQPSHSIRSKKPEVRFRSKRYKIQEVIKPNQVILIQVLKDERGQKGAALSTFISIAGKYIVLMPNTPKGGGISRKIFNPGERKKIRTILNDIVIPKEMGLIVRTAGSNKTKNDIDHDLQTLIKTWNEIKDNALNSIAPSLIHQESDIIKRTLRDMYDEDTNSIIIEGNEGYKKAQSFMKLMMPSHVKKIKKYREKVPLFFKENIEEKLNQIYDSEIKLKSGGYLVINPTEALVSIDINSGSSIKQKNVESTALDTNLEAAEEISRQIKIRDLSGLIIIDFIDMLSFGNRRLVERKLKEQCRTDRARIQIGRISTFGLLEMSRQRLRESAVKWKVTLTDESFAMKILKLVEVKAVLTKAKFVELKICEKISDFMKENFIEDLKYFEGKNLIKIDIIADNTLIIPEYIIDLQNKTKKTIETVQHIEKLKNLEEQKKEVKSFESPIKKKSYKKKTFFKKKFFKKPAA</sequence>
<evidence type="ECO:0000256" key="2">
    <source>
        <dbReference type="ARBA" id="ARBA00022722"/>
    </source>
</evidence>
<dbReference type="GO" id="GO:0016787">
    <property type="term" value="F:hydrolase activity"/>
    <property type="evidence" value="ECO:0007669"/>
    <property type="project" value="UniProtKB-KW"/>
</dbReference>
<accession>A0A6H1Q147</accession>
<dbReference type="Pfam" id="PF10150">
    <property type="entry name" value="RNase_E_G"/>
    <property type="match status" value="1"/>
</dbReference>
<dbReference type="Gene3D" id="2.40.50.140">
    <property type="entry name" value="Nucleic acid-binding proteins"/>
    <property type="match status" value="1"/>
</dbReference>
<dbReference type="NCBIfam" id="TIGR00757">
    <property type="entry name" value="RNaseEG"/>
    <property type="match status" value="1"/>
</dbReference>
<name>A0A6H1Q147_9PROT</name>
<proteinExistence type="predicted"/>
<dbReference type="GO" id="GO:0005737">
    <property type="term" value="C:cytoplasm"/>
    <property type="evidence" value="ECO:0007669"/>
    <property type="project" value="TreeGrafter"/>
</dbReference>
<evidence type="ECO:0000256" key="4">
    <source>
        <dbReference type="ARBA" id="ARBA00022759"/>
    </source>
</evidence>
<evidence type="ECO:0000259" key="9">
    <source>
        <dbReference type="Pfam" id="PF10150"/>
    </source>
</evidence>
<gene>
    <name evidence="10" type="ORF">E5R92_02410</name>
</gene>
<evidence type="ECO:0000256" key="3">
    <source>
        <dbReference type="ARBA" id="ARBA00022723"/>
    </source>
</evidence>
<evidence type="ECO:0000313" key="10">
    <source>
        <dbReference type="EMBL" id="QIZ20637.1"/>
    </source>
</evidence>
<dbReference type="InterPro" id="IPR019307">
    <property type="entry name" value="RNA-bd_AU-1/RNase_E/G"/>
</dbReference>
<keyword evidence="11" id="KW-1185">Reference proteome</keyword>
<feature type="region of interest" description="Disordered" evidence="8">
    <location>
        <begin position="99"/>
        <end position="144"/>
    </location>
</feature>
<dbReference type="GO" id="GO:0006364">
    <property type="term" value="P:rRNA processing"/>
    <property type="evidence" value="ECO:0007669"/>
    <property type="project" value="TreeGrafter"/>
</dbReference>
<keyword evidence="2" id="KW-0540">Nuclease</keyword>
<dbReference type="GO" id="GO:0003723">
    <property type="term" value="F:RNA binding"/>
    <property type="evidence" value="ECO:0007669"/>
    <property type="project" value="UniProtKB-KW"/>
</dbReference>
<dbReference type="RefSeq" id="WP_168606522.1">
    <property type="nucleotide sequence ID" value="NZ_CP038852.1"/>
</dbReference>
<dbReference type="GO" id="GO:0004540">
    <property type="term" value="F:RNA nuclease activity"/>
    <property type="evidence" value="ECO:0007669"/>
    <property type="project" value="InterPro"/>
</dbReference>
<dbReference type="SUPFAM" id="SSF50249">
    <property type="entry name" value="Nucleic acid-binding proteins"/>
    <property type="match status" value="1"/>
</dbReference>
<dbReference type="PANTHER" id="PTHR30001">
    <property type="entry name" value="RIBONUCLEASE"/>
    <property type="match status" value="1"/>
</dbReference>
<dbReference type="InterPro" id="IPR004659">
    <property type="entry name" value="RNase_E/G"/>
</dbReference>
<keyword evidence="5" id="KW-0378">Hydrolase</keyword>
<evidence type="ECO:0000256" key="5">
    <source>
        <dbReference type="ARBA" id="ARBA00022801"/>
    </source>
</evidence>
<evidence type="ECO:0000256" key="1">
    <source>
        <dbReference type="ARBA" id="ARBA00001946"/>
    </source>
</evidence>
<dbReference type="AlphaFoldDB" id="A0A6H1Q147"/>
<dbReference type="Proteomes" id="UP000501094">
    <property type="component" value="Chromosome"/>
</dbReference>
<keyword evidence="6" id="KW-0460">Magnesium</keyword>
<dbReference type="InterPro" id="IPR012340">
    <property type="entry name" value="NA-bd_OB-fold"/>
</dbReference>
<feature type="compositionally biased region" description="Basic and acidic residues" evidence="8">
    <location>
        <begin position="99"/>
        <end position="111"/>
    </location>
</feature>
<reference evidence="10 11" key="1">
    <citation type="journal article" date="2020" name="Nat. Microbiol.">
        <title>Lysogenic host-virus interactions in SAR11 marine bacteria.</title>
        <authorList>
            <person name="Morris R.M."/>
            <person name="Cain K.R."/>
            <person name="Hvorecny K.L."/>
            <person name="Kollman J.M."/>
        </authorList>
    </citation>
    <scope>NUCLEOTIDE SEQUENCE [LARGE SCALE GENOMIC DNA]</scope>
    <source>
        <strain evidence="10 11">NP1</strain>
    </source>
</reference>
<evidence type="ECO:0000256" key="7">
    <source>
        <dbReference type="ARBA" id="ARBA00022884"/>
    </source>
</evidence>
<dbReference type="Gene3D" id="3.40.1260.20">
    <property type="entry name" value="Ribonuclease E, catalytic domain"/>
    <property type="match status" value="1"/>
</dbReference>
<keyword evidence="3" id="KW-0479">Metal-binding</keyword>
<evidence type="ECO:0000313" key="11">
    <source>
        <dbReference type="Proteomes" id="UP000501094"/>
    </source>
</evidence>
<evidence type="ECO:0000256" key="8">
    <source>
        <dbReference type="SAM" id="MobiDB-lite"/>
    </source>
</evidence>
<feature type="compositionally biased region" description="Polar residues" evidence="8">
    <location>
        <begin position="134"/>
        <end position="144"/>
    </location>
</feature>
<dbReference type="CDD" id="cd04453">
    <property type="entry name" value="S1_RNase_E"/>
    <property type="match status" value="1"/>
</dbReference>
<comment type="cofactor">
    <cofactor evidence="1">
        <name>Mg(2+)</name>
        <dbReference type="ChEBI" id="CHEBI:18420"/>
    </cofactor>
</comment>
<dbReference type="EMBL" id="CP038852">
    <property type="protein sequence ID" value="QIZ20637.1"/>
    <property type="molecule type" value="Genomic_DNA"/>
</dbReference>
<evidence type="ECO:0000256" key="6">
    <source>
        <dbReference type="ARBA" id="ARBA00022842"/>
    </source>
</evidence>
<dbReference type="GO" id="GO:0004519">
    <property type="term" value="F:endonuclease activity"/>
    <property type="evidence" value="ECO:0007669"/>
    <property type="project" value="UniProtKB-KW"/>
</dbReference>
<dbReference type="PANTHER" id="PTHR30001:SF1">
    <property type="entry name" value="RIBONUCLEASE E_G-LIKE PROTEIN, CHLOROPLASTIC"/>
    <property type="match status" value="1"/>
</dbReference>
<dbReference type="GO" id="GO:0046872">
    <property type="term" value="F:metal ion binding"/>
    <property type="evidence" value="ECO:0007669"/>
    <property type="project" value="UniProtKB-KW"/>
</dbReference>
<feature type="domain" description="RNA-binding protein AU-1/Ribonuclease E/G" evidence="9">
    <location>
        <begin position="209"/>
        <end position="479"/>
    </location>
</feature>
<protein>
    <submittedName>
        <fullName evidence="10">Rne/Rng family ribonuclease</fullName>
    </submittedName>
</protein>
<dbReference type="KEGG" id="peg:E5R92_02410"/>